<keyword evidence="3 9" id="KW-0698">rRNA processing</keyword>
<dbReference type="PANTHER" id="PTHR46986">
    <property type="entry name" value="ENDORIBONUCLEASE YBEY, CHLOROPLASTIC"/>
    <property type="match status" value="1"/>
</dbReference>
<proteinExistence type="inferred from homology"/>
<evidence type="ECO:0000256" key="9">
    <source>
        <dbReference type="HAMAP-Rule" id="MF_00009"/>
    </source>
</evidence>
<dbReference type="Gene3D" id="3.40.390.30">
    <property type="entry name" value="Metalloproteases ('zincins'), catalytic domain"/>
    <property type="match status" value="1"/>
</dbReference>
<dbReference type="GO" id="GO:0008270">
    <property type="term" value="F:zinc ion binding"/>
    <property type="evidence" value="ECO:0007669"/>
    <property type="project" value="UniProtKB-UniRule"/>
</dbReference>
<sequence>MIDVTISVEHGDEDLTEDILDSVETVINLCEELEGVKFDNEVSVTFVSDEDIRLMNREYRDVDKTTDVLSFPMYEKADLELENKRQTEYIRQLGDIVISVDKAKKQAEEFGHGLKREICYLACHSMFHLMGYDHMTEEEKTVMRQKEEEIMSKLKITR</sequence>
<evidence type="ECO:0000256" key="1">
    <source>
        <dbReference type="ARBA" id="ARBA00010875"/>
    </source>
</evidence>
<evidence type="ECO:0000256" key="2">
    <source>
        <dbReference type="ARBA" id="ARBA00022517"/>
    </source>
</evidence>
<dbReference type="Pfam" id="PF02130">
    <property type="entry name" value="YbeY"/>
    <property type="match status" value="1"/>
</dbReference>
<evidence type="ECO:0000256" key="6">
    <source>
        <dbReference type="ARBA" id="ARBA00022759"/>
    </source>
</evidence>
<dbReference type="EMBL" id="MBEW02000034">
    <property type="protein sequence ID" value="RDY20490.1"/>
    <property type="molecule type" value="Genomic_DNA"/>
</dbReference>
<keyword evidence="6 9" id="KW-0255">Endonuclease</keyword>
<evidence type="ECO:0000256" key="8">
    <source>
        <dbReference type="ARBA" id="ARBA00022833"/>
    </source>
</evidence>
<comment type="similarity">
    <text evidence="1 9">Belongs to the endoribonuclease YbeY family.</text>
</comment>
<keyword evidence="4 9" id="KW-0540">Nuclease</keyword>
<dbReference type="Proteomes" id="UP000093352">
    <property type="component" value="Unassembled WGS sequence"/>
</dbReference>
<dbReference type="NCBIfam" id="TIGR00043">
    <property type="entry name" value="rRNA maturation RNase YbeY"/>
    <property type="match status" value="1"/>
</dbReference>
<keyword evidence="2 9" id="KW-0690">Ribosome biogenesis</keyword>
<keyword evidence="12" id="KW-1185">Reference proteome</keyword>
<dbReference type="EMBL" id="VJXW01000008">
    <property type="protein sequence ID" value="TRW26092.1"/>
    <property type="molecule type" value="Genomic_DNA"/>
</dbReference>
<comment type="subcellular location">
    <subcellularLocation>
        <location evidence="9">Cytoplasm</location>
    </subcellularLocation>
</comment>
<dbReference type="GO" id="GO:0004222">
    <property type="term" value="F:metalloendopeptidase activity"/>
    <property type="evidence" value="ECO:0007669"/>
    <property type="project" value="InterPro"/>
</dbReference>
<evidence type="ECO:0000313" key="10">
    <source>
        <dbReference type="EMBL" id="RDY20490.1"/>
    </source>
</evidence>
<reference evidence="10" key="2">
    <citation type="submission" date="2018-07" db="EMBL/GenBank/DDBJ databases">
        <authorList>
            <person name="Quirk P.G."/>
            <person name="Krulwich T.A."/>
        </authorList>
    </citation>
    <scope>NUCLEOTIDE SEQUENCE</scope>
    <source>
        <strain evidence="10">CCRI-22567</strain>
    </source>
</reference>
<keyword evidence="7 9" id="KW-0378">Hydrolase</keyword>
<reference evidence="10 12" key="1">
    <citation type="journal article" date="2016" name="Genome Announc.">
        <title>Draft Genome Sequence of Criibacterium bergeronii gen. nov., sp. nov., Strain CCRI-22567T, Isolated from a Vaginal Sample from a Woman with Bacterial Vaginosis.</title>
        <authorList>
            <person name="Maheux A.F."/>
            <person name="Berube E."/>
            <person name="Boudreau D.K."/>
            <person name="Raymond F."/>
            <person name="Corbeil J."/>
            <person name="Roy P.H."/>
            <person name="Boissinot M."/>
            <person name="Omar R.F."/>
        </authorList>
    </citation>
    <scope>NUCLEOTIDE SEQUENCE [LARGE SCALE GENOMIC DNA]</scope>
    <source>
        <strain evidence="10 12">CCRI-22567</strain>
    </source>
</reference>
<feature type="binding site" evidence="9">
    <location>
        <position position="124"/>
    </location>
    <ligand>
        <name>Zn(2+)</name>
        <dbReference type="ChEBI" id="CHEBI:29105"/>
        <note>catalytic</note>
    </ligand>
</feature>
<gene>
    <name evidence="9 11" type="primary">ybeY</name>
    <name evidence="10" type="ORF">BBG48_009820</name>
    <name evidence="11" type="ORF">FL857_06650</name>
</gene>
<dbReference type="PANTHER" id="PTHR46986:SF1">
    <property type="entry name" value="ENDORIBONUCLEASE YBEY, CHLOROPLASTIC"/>
    <property type="match status" value="1"/>
</dbReference>
<evidence type="ECO:0000313" key="13">
    <source>
        <dbReference type="Proteomes" id="UP000319424"/>
    </source>
</evidence>
<reference evidence="11 13" key="3">
    <citation type="submission" date="2019-07" db="EMBL/GenBank/DDBJ databases">
        <title>Criibacterium bergeronii gen. nov., sp. nov. isolated from human clinical samples.</title>
        <authorList>
            <person name="Maheux A.F."/>
            <person name="Boudreau D.K."/>
            <person name="Berube E."/>
            <person name="Brodeur S."/>
            <person name="Bernard K.A."/>
            <person name="Abed J.Y."/>
            <person name="Ducrey E."/>
            <person name="Guay E.F."/>
            <person name="Raymond F."/>
            <person name="Corbeil J."/>
            <person name="Domingo M.-C."/>
            <person name="Roy P.H."/>
            <person name="Boissinot M."/>
            <person name="Tocheva E.I."/>
            <person name="Omar R.F."/>
        </authorList>
    </citation>
    <scope>NUCLEOTIDE SEQUENCE [LARGE SCALE GENOMIC DNA]</scope>
    <source>
        <strain evidence="11 13">CCRI-24246</strain>
    </source>
</reference>
<evidence type="ECO:0000313" key="11">
    <source>
        <dbReference type="EMBL" id="TRW26092.1"/>
    </source>
</evidence>
<keyword evidence="9" id="KW-0963">Cytoplasm</keyword>
<dbReference type="AlphaFoldDB" id="A0A371IJ41"/>
<protein>
    <recommendedName>
        <fullName evidence="9">Endoribonuclease YbeY</fullName>
        <ecNumber evidence="9">3.1.-.-</ecNumber>
    </recommendedName>
</protein>
<comment type="function">
    <text evidence="9">Single strand-specific metallo-endoribonuclease involved in late-stage 70S ribosome quality control and in maturation of the 3' terminus of the 16S rRNA.</text>
</comment>
<dbReference type="Proteomes" id="UP000319424">
    <property type="component" value="Unassembled WGS sequence"/>
</dbReference>
<dbReference type="GO" id="GO:0005737">
    <property type="term" value="C:cytoplasm"/>
    <property type="evidence" value="ECO:0007669"/>
    <property type="project" value="UniProtKB-SubCell"/>
</dbReference>
<dbReference type="InterPro" id="IPR023091">
    <property type="entry name" value="MetalPrtase_cat_dom_sf_prd"/>
</dbReference>
<comment type="caution">
    <text evidence="10">The sequence shown here is derived from an EMBL/GenBank/DDBJ whole genome shotgun (WGS) entry which is preliminary data.</text>
</comment>
<evidence type="ECO:0000256" key="7">
    <source>
        <dbReference type="ARBA" id="ARBA00022801"/>
    </source>
</evidence>
<keyword evidence="8 9" id="KW-0862">Zinc</keyword>
<dbReference type="InterPro" id="IPR002036">
    <property type="entry name" value="YbeY"/>
</dbReference>
<evidence type="ECO:0000256" key="4">
    <source>
        <dbReference type="ARBA" id="ARBA00022722"/>
    </source>
</evidence>
<organism evidence="10 12">
    <name type="scientific">Criibacterium bergeronii</name>
    <dbReference type="NCBI Taxonomy" id="1871336"/>
    <lineage>
        <taxon>Bacteria</taxon>
        <taxon>Bacillati</taxon>
        <taxon>Bacillota</taxon>
        <taxon>Clostridia</taxon>
        <taxon>Peptostreptococcales</taxon>
        <taxon>Filifactoraceae</taxon>
        <taxon>Criibacterium</taxon>
    </lineage>
</organism>
<evidence type="ECO:0000313" key="12">
    <source>
        <dbReference type="Proteomes" id="UP000093352"/>
    </source>
</evidence>
<dbReference type="OrthoDB" id="9807740at2"/>
<name>A0A371IJ41_9FIRM</name>
<accession>A0A371IJ41</accession>
<dbReference type="HAMAP" id="MF_00009">
    <property type="entry name" value="Endoribonucl_YbeY"/>
    <property type="match status" value="1"/>
</dbReference>
<feature type="binding site" evidence="9">
    <location>
        <position position="134"/>
    </location>
    <ligand>
        <name>Zn(2+)</name>
        <dbReference type="ChEBI" id="CHEBI:29105"/>
        <note>catalytic</note>
    </ligand>
</feature>
<comment type="cofactor">
    <cofactor evidence="9">
        <name>Zn(2+)</name>
        <dbReference type="ChEBI" id="CHEBI:29105"/>
    </cofactor>
    <text evidence="9">Binds 1 zinc ion.</text>
</comment>
<dbReference type="GO" id="GO:0004521">
    <property type="term" value="F:RNA endonuclease activity"/>
    <property type="evidence" value="ECO:0007669"/>
    <property type="project" value="UniProtKB-UniRule"/>
</dbReference>
<evidence type="ECO:0000256" key="3">
    <source>
        <dbReference type="ARBA" id="ARBA00022552"/>
    </source>
</evidence>
<dbReference type="RefSeq" id="WP_068912431.1">
    <property type="nucleotide sequence ID" value="NZ_MBEW02000034.1"/>
</dbReference>
<dbReference type="EC" id="3.1.-.-" evidence="9"/>
<evidence type="ECO:0000256" key="5">
    <source>
        <dbReference type="ARBA" id="ARBA00022723"/>
    </source>
</evidence>
<dbReference type="STRING" id="1871336.BBG48_02195"/>
<feature type="binding site" evidence="9">
    <location>
        <position position="128"/>
    </location>
    <ligand>
        <name>Zn(2+)</name>
        <dbReference type="ChEBI" id="CHEBI:29105"/>
        <note>catalytic</note>
    </ligand>
</feature>
<keyword evidence="5 9" id="KW-0479">Metal-binding</keyword>
<dbReference type="SUPFAM" id="SSF55486">
    <property type="entry name" value="Metalloproteases ('zincins'), catalytic domain"/>
    <property type="match status" value="1"/>
</dbReference>
<dbReference type="GO" id="GO:0006364">
    <property type="term" value="P:rRNA processing"/>
    <property type="evidence" value="ECO:0007669"/>
    <property type="project" value="UniProtKB-UniRule"/>
</dbReference>